<dbReference type="PROSITE" id="PS00125">
    <property type="entry name" value="SER_THR_PHOSPHATASE"/>
    <property type="match status" value="1"/>
</dbReference>
<dbReference type="SUPFAM" id="SSF56300">
    <property type="entry name" value="Metallo-dependent phosphatases"/>
    <property type="match status" value="1"/>
</dbReference>
<reference evidence="2" key="2">
    <citation type="submission" date="2021-04" db="EMBL/GenBank/DDBJ databases">
        <authorList>
            <person name="Gilroy R."/>
        </authorList>
    </citation>
    <scope>NUCLEOTIDE SEQUENCE</scope>
    <source>
        <strain evidence="2">ChiGjej1B1-14440</strain>
    </source>
</reference>
<dbReference type="InterPro" id="IPR050126">
    <property type="entry name" value="Ap4A_hydrolase"/>
</dbReference>
<dbReference type="GO" id="GO:0110154">
    <property type="term" value="P:RNA decapping"/>
    <property type="evidence" value="ECO:0007669"/>
    <property type="project" value="TreeGrafter"/>
</dbReference>
<dbReference type="InterPro" id="IPR006186">
    <property type="entry name" value="Ser/Thr-sp_prot-phosphatase"/>
</dbReference>
<protein>
    <submittedName>
        <fullName evidence="2">Metallophosphoesterase</fullName>
    </submittedName>
</protein>
<dbReference type="GO" id="GO:0008803">
    <property type="term" value="F:bis(5'-nucleosyl)-tetraphosphatase (symmetrical) activity"/>
    <property type="evidence" value="ECO:0007669"/>
    <property type="project" value="TreeGrafter"/>
</dbReference>
<reference evidence="2" key="1">
    <citation type="journal article" date="2021" name="PeerJ">
        <title>Extensive microbial diversity within the chicken gut microbiome revealed by metagenomics and culture.</title>
        <authorList>
            <person name="Gilroy R."/>
            <person name="Ravi A."/>
            <person name="Getino M."/>
            <person name="Pursley I."/>
            <person name="Horton D.L."/>
            <person name="Alikhan N.F."/>
            <person name="Baker D."/>
            <person name="Gharbi K."/>
            <person name="Hall N."/>
            <person name="Watson M."/>
            <person name="Adriaenssens E.M."/>
            <person name="Foster-Nyarko E."/>
            <person name="Jarju S."/>
            <person name="Secka A."/>
            <person name="Antonio M."/>
            <person name="Oren A."/>
            <person name="Chaudhuri R.R."/>
            <person name="La Ragione R."/>
            <person name="Hildebrand F."/>
            <person name="Pallen M.J."/>
        </authorList>
    </citation>
    <scope>NUCLEOTIDE SEQUENCE</scope>
    <source>
        <strain evidence="2">ChiGjej1B1-14440</strain>
    </source>
</reference>
<dbReference type="Pfam" id="PF00149">
    <property type="entry name" value="Metallophos"/>
    <property type="match status" value="1"/>
</dbReference>
<accession>A0A9D2BN73</accession>
<dbReference type="PANTHER" id="PTHR42850:SF4">
    <property type="entry name" value="ZINC-DEPENDENT ENDOPOLYPHOSPHATASE"/>
    <property type="match status" value="1"/>
</dbReference>
<dbReference type="AlphaFoldDB" id="A0A9D2BN73"/>
<gene>
    <name evidence="2" type="ORF">H9980_09710</name>
</gene>
<feature type="domain" description="Serine/threonine specific protein phosphatases" evidence="1">
    <location>
        <begin position="62"/>
        <end position="67"/>
    </location>
</feature>
<comment type="caution">
    <text evidence="2">The sequence shown here is derived from an EMBL/GenBank/DDBJ whole genome shotgun (WGS) entry which is preliminary data.</text>
</comment>
<proteinExistence type="predicted"/>
<evidence type="ECO:0000313" key="3">
    <source>
        <dbReference type="Proteomes" id="UP000886724"/>
    </source>
</evidence>
<dbReference type="Proteomes" id="UP000886724">
    <property type="component" value="Unassembled WGS sequence"/>
</dbReference>
<dbReference type="GO" id="GO:0005737">
    <property type="term" value="C:cytoplasm"/>
    <property type="evidence" value="ECO:0007669"/>
    <property type="project" value="TreeGrafter"/>
</dbReference>
<dbReference type="Gene3D" id="3.60.21.10">
    <property type="match status" value="1"/>
</dbReference>
<sequence length="257" mass="30138">MSKRIYVVSDIHGYYDLFIKLLEKINFNQDDLLYIIGDICDRGPDTLKLIFYIQKHDNIILLKGNHEYMMQEALYYGIYYNDFDYPSKALKIWMVNGGNTTMQSIRSYLQKDKLTHDDYRVVRDAFLKQLYEYLVNLPNYLEITVNKKRFILVHAGINPRYPLEKQRVQDLLWIRNDFYYARGDLTKVYIFGHTPTVLLNEDRSFNIWFDTVNQNKIGIDGGLACGSIYGQLNCLCLNDGKITVIKKEGANDEGSFL</sequence>
<evidence type="ECO:0000313" key="2">
    <source>
        <dbReference type="EMBL" id="HIX82228.1"/>
    </source>
</evidence>
<evidence type="ECO:0000259" key="1">
    <source>
        <dbReference type="PROSITE" id="PS00125"/>
    </source>
</evidence>
<dbReference type="PANTHER" id="PTHR42850">
    <property type="entry name" value="METALLOPHOSPHOESTERASE"/>
    <property type="match status" value="1"/>
</dbReference>
<name>A0A9D2BN73_9FIRM</name>
<dbReference type="EMBL" id="DXET01000220">
    <property type="protein sequence ID" value="HIX82228.1"/>
    <property type="molecule type" value="Genomic_DNA"/>
</dbReference>
<dbReference type="InterPro" id="IPR029052">
    <property type="entry name" value="Metallo-depent_PP-like"/>
</dbReference>
<dbReference type="InterPro" id="IPR004843">
    <property type="entry name" value="Calcineurin-like_PHP"/>
</dbReference>
<dbReference type="GO" id="GO:0016791">
    <property type="term" value="F:phosphatase activity"/>
    <property type="evidence" value="ECO:0007669"/>
    <property type="project" value="TreeGrafter"/>
</dbReference>
<organism evidence="2 3">
    <name type="scientific">Candidatus Erysipelatoclostridium merdavium</name>
    <dbReference type="NCBI Taxonomy" id="2838566"/>
    <lineage>
        <taxon>Bacteria</taxon>
        <taxon>Bacillati</taxon>
        <taxon>Bacillota</taxon>
        <taxon>Erysipelotrichia</taxon>
        <taxon>Erysipelotrichales</taxon>
        <taxon>Erysipelotrichales incertae sedis</taxon>
    </lineage>
</organism>